<comment type="caution">
    <text evidence="1">The sequence shown here is derived from an EMBL/GenBank/DDBJ whole genome shotgun (WGS) entry which is preliminary data.</text>
</comment>
<gene>
    <name evidence="1" type="ORF">CWS20_01925</name>
</gene>
<dbReference type="Proteomes" id="UP000233343">
    <property type="component" value="Unassembled WGS sequence"/>
</dbReference>
<name>A0A2N0ZMK3_9BACI</name>
<sequence>MKDYFSYNNRLGILIPSLSKEWDDFDDEVQQGILLYWEKIRGGIPDRIAELEQVINKKQDALSDESDFIKSCELNSEIAELASQINELWLWFRTGQDLSVKKHV</sequence>
<evidence type="ECO:0000313" key="1">
    <source>
        <dbReference type="EMBL" id="PKG30727.1"/>
    </source>
</evidence>
<evidence type="ECO:0008006" key="3">
    <source>
        <dbReference type="Google" id="ProtNLM"/>
    </source>
</evidence>
<proteinExistence type="predicted"/>
<reference evidence="1 2" key="1">
    <citation type="journal article" date="2010" name="Int. J. Syst. Evol. Microbiol.">
        <title>Bacillus horneckiae sp. nov., isolated from a spacecraft-assembly clean room.</title>
        <authorList>
            <person name="Vaishampayan P."/>
            <person name="Probst A."/>
            <person name="Krishnamurthi S."/>
            <person name="Ghosh S."/>
            <person name="Osman S."/>
            <person name="McDowall A."/>
            <person name="Ruckmani A."/>
            <person name="Mayilraj S."/>
            <person name="Venkateswaran K."/>
        </authorList>
    </citation>
    <scope>NUCLEOTIDE SEQUENCE [LARGE SCALE GENOMIC DNA]</scope>
    <source>
        <strain evidence="2">1PO1SC</strain>
    </source>
</reference>
<evidence type="ECO:0000313" key="2">
    <source>
        <dbReference type="Proteomes" id="UP000233343"/>
    </source>
</evidence>
<keyword evidence="2" id="KW-1185">Reference proteome</keyword>
<dbReference type="RefSeq" id="WP_066192062.1">
    <property type="nucleotide sequence ID" value="NZ_CP194732.1"/>
</dbReference>
<dbReference type="EMBL" id="PISD01000006">
    <property type="protein sequence ID" value="PKG30727.1"/>
    <property type="molecule type" value="Genomic_DNA"/>
</dbReference>
<protein>
    <recommendedName>
        <fullName evidence="3">Radical SAM protein</fullName>
    </recommendedName>
</protein>
<organism evidence="1 2">
    <name type="scientific">Cytobacillus horneckiae</name>
    <dbReference type="NCBI Taxonomy" id="549687"/>
    <lineage>
        <taxon>Bacteria</taxon>
        <taxon>Bacillati</taxon>
        <taxon>Bacillota</taxon>
        <taxon>Bacilli</taxon>
        <taxon>Bacillales</taxon>
        <taxon>Bacillaceae</taxon>
        <taxon>Cytobacillus</taxon>
    </lineage>
</organism>
<accession>A0A2N0ZMK3</accession>
<dbReference type="AlphaFoldDB" id="A0A2N0ZMK3"/>